<organism evidence="4 5">
    <name type="scientific">Saccoglossus kowalevskii</name>
    <name type="common">Acorn worm</name>
    <dbReference type="NCBI Taxonomy" id="10224"/>
    <lineage>
        <taxon>Eukaryota</taxon>
        <taxon>Metazoa</taxon>
        <taxon>Hemichordata</taxon>
        <taxon>Enteropneusta</taxon>
        <taxon>Harrimaniidae</taxon>
        <taxon>Saccoglossus</taxon>
    </lineage>
</organism>
<dbReference type="RefSeq" id="XP_006815412.1">
    <property type="nucleotide sequence ID" value="XM_006815349.1"/>
</dbReference>
<dbReference type="InterPro" id="IPR036860">
    <property type="entry name" value="SH2_dom_sf"/>
</dbReference>
<reference evidence="5" key="1">
    <citation type="submission" date="2025-08" db="UniProtKB">
        <authorList>
            <consortium name="RefSeq"/>
        </authorList>
    </citation>
    <scope>IDENTIFICATION</scope>
    <source>
        <tissue evidence="5">Testes</tissue>
    </source>
</reference>
<evidence type="ECO:0000256" key="2">
    <source>
        <dbReference type="SAM" id="MobiDB-lite"/>
    </source>
</evidence>
<dbReference type="PANTHER" id="PTHR11243">
    <property type="entry name" value="GROWTH FACTOR RECEPTOR-BOUND PROTEIN"/>
    <property type="match status" value="1"/>
</dbReference>
<dbReference type="Proteomes" id="UP000694865">
    <property type="component" value="Unplaced"/>
</dbReference>
<feature type="region of interest" description="Disordered" evidence="2">
    <location>
        <begin position="39"/>
        <end position="62"/>
    </location>
</feature>
<evidence type="ECO:0000259" key="3">
    <source>
        <dbReference type="PROSITE" id="PS50001"/>
    </source>
</evidence>
<dbReference type="GeneID" id="102809333"/>
<dbReference type="InterPro" id="IPR000980">
    <property type="entry name" value="SH2"/>
</dbReference>
<dbReference type="InterPro" id="IPR039664">
    <property type="entry name" value="GRB/APBB1IP"/>
</dbReference>
<dbReference type="Pfam" id="PF08947">
    <property type="entry name" value="BPS"/>
    <property type="match status" value="1"/>
</dbReference>
<dbReference type="Gene3D" id="3.30.505.10">
    <property type="entry name" value="SH2 domain"/>
    <property type="match status" value="1"/>
</dbReference>
<dbReference type="SMART" id="SM00252">
    <property type="entry name" value="SH2"/>
    <property type="match status" value="1"/>
</dbReference>
<dbReference type="SUPFAM" id="SSF55550">
    <property type="entry name" value="SH2 domain"/>
    <property type="match status" value="1"/>
</dbReference>
<keyword evidence="4" id="KW-1185">Reference proteome</keyword>
<evidence type="ECO:0000256" key="1">
    <source>
        <dbReference type="PROSITE-ProRule" id="PRU00191"/>
    </source>
</evidence>
<sequence length="182" mass="20201">MKASCKDRVAMDFTQTQSRIVDNPCEAFAVAIAEGHEWRKRAGGGSTPRTMGSPRLSSSPRITSPIQHKGIESGIHITQPWFHSRVSREESELLLTQQGAVDGLFLLRESQSLSGVFVLTLCFGGKIRHYQIGQCENQDGQIFYSLDEGITKFMDLVQLVEFYELNAVGLPSKLLHACTLSK</sequence>
<dbReference type="PRINTS" id="PR00401">
    <property type="entry name" value="SH2DOMAIN"/>
</dbReference>
<feature type="compositionally biased region" description="Polar residues" evidence="2">
    <location>
        <begin position="47"/>
        <end position="62"/>
    </location>
</feature>
<feature type="domain" description="SH2" evidence="3">
    <location>
        <begin position="81"/>
        <end position="178"/>
    </location>
</feature>
<evidence type="ECO:0000313" key="4">
    <source>
        <dbReference type="Proteomes" id="UP000694865"/>
    </source>
</evidence>
<keyword evidence="1" id="KW-0727">SH2 domain</keyword>
<accession>A0ABM0M5X1</accession>
<dbReference type="PANTHER" id="PTHR11243:SF38">
    <property type="entry name" value="GROWTH FACTOR RECEPTOR-BOUND PROTEIN 14-LIKE ISOFORM X1"/>
    <property type="match status" value="1"/>
</dbReference>
<protein>
    <submittedName>
        <fullName evidence="5">Growth factor receptor-bound protein 10-like</fullName>
    </submittedName>
</protein>
<gene>
    <name evidence="5" type="primary">LOC102809333</name>
</gene>
<dbReference type="InterPro" id="IPR015042">
    <property type="entry name" value="BPS-dom"/>
</dbReference>
<proteinExistence type="predicted"/>
<name>A0ABM0M5X1_SACKO</name>
<dbReference type="Pfam" id="PF00017">
    <property type="entry name" value="SH2"/>
    <property type="match status" value="1"/>
</dbReference>
<evidence type="ECO:0000313" key="5">
    <source>
        <dbReference type="RefSeq" id="XP_006815412.1"/>
    </source>
</evidence>
<dbReference type="PROSITE" id="PS50001">
    <property type="entry name" value="SH2"/>
    <property type="match status" value="1"/>
</dbReference>